<proteinExistence type="predicted"/>
<dbReference type="EMBL" id="CP003587">
    <property type="protein sequence ID" value="AGY58045.1"/>
    <property type="molecule type" value="Genomic_DNA"/>
</dbReference>
<gene>
    <name evidence="2" type="ORF">GKIL_1799</name>
</gene>
<feature type="region of interest" description="Disordered" evidence="1">
    <location>
        <begin position="126"/>
        <end position="146"/>
    </location>
</feature>
<evidence type="ECO:0000313" key="2">
    <source>
        <dbReference type="EMBL" id="AGY58045.1"/>
    </source>
</evidence>
<keyword evidence="3" id="KW-1185">Reference proteome</keyword>
<organism evidence="2 3">
    <name type="scientific">Gloeobacter kilaueensis (strain ATCC BAA-2537 / CCAP 1431/1 / ULC 316 / JS1)</name>
    <dbReference type="NCBI Taxonomy" id="1183438"/>
    <lineage>
        <taxon>Bacteria</taxon>
        <taxon>Bacillati</taxon>
        <taxon>Cyanobacteriota</taxon>
        <taxon>Cyanophyceae</taxon>
        <taxon>Gloeobacterales</taxon>
        <taxon>Gloeobacteraceae</taxon>
        <taxon>Gloeobacter</taxon>
    </lineage>
</organism>
<dbReference type="KEGG" id="glj:GKIL_1799"/>
<dbReference type="Proteomes" id="UP000017396">
    <property type="component" value="Chromosome"/>
</dbReference>
<dbReference type="AlphaFoldDB" id="U5QK44"/>
<sequence>MSDPVRYVTNQEGERVGVLLDLESYRHLQNQQQSRRDSEELQGLSDEELRALTMAWLAPDAQAQLDNLLARNAEGDLPPEETTRLDELLARVDQLALLVARARLTLRKSKSAFNALVSVVDAGPKEIQDNLEPDSPRTVRNNAENQ</sequence>
<evidence type="ECO:0000256" key="1">
    <source>
        <dbReference type="SAM" id="MobiDB-lite"/>
    </source>
</evidence>
<evidence type="ECO:0000313" key="3">
    <source>
        <dbReference type="Proteomes" id="UP000017396"/>
    </source>
</evidence>
<accession>U5QK44</accession>
<name>U5QK44_GLOK1</name>
<dbReference type="eggNOG" id="ENOG5031VSS">
    <property type="taxonomic scope" value="Bacteria"/>
</dbReference>
<protein>
    <submittedName>
        <fullName evidence="2">Uncharacterized protein</fullName>
    </submittedName>
</protein>
<dbReference type="RefSeq" id="WP_023173169.1">
    <property type="nucleotide sequence ID" value="NC_022600.1"/>
</dbReference>
<dbReference type="STRING" id="1183438.GKIL_1799"/>
<reference evidence="2 3" key="1">
    <citation type="journal article" date="2013" name="PLoS ONE">
        <title>Cultivation and Complete Genome Sequencing of Gloeobacter kilaueensis sp. nov., from a Lava Cave in Kilauea Caldera, Hawai'i.</title>
        <authorList>
            <person name="Saw J.H."/>
            <person name="Schatz M."/>
            <person name="Brown M.V."/>
            <person name="Kunkel D.D."/>
            <person name="Foster J.S."/>
            <person name="Shick H."/>
            <person name="Christensen S."/>
            <person name="Hou S."/>
            <person name="Wan X."/>
            <person name="Donachie S.P."/>
        </authorList>
    </citation>
    <scope>NUCLEOTIDE SEQUENCE [LARGE SCALE GENOMIC DNA]</scope>
    <source>
        <strain evidence="3">JS</strain>
    </source>
</reference>
<dbReference type="HOGENOM" id="CLU_148575_0_0_3"/>